<name>A0A6A4T5M0_SCOMX</name>
<comment type="caution">
    <text evidence="1">The sequence shown here is derived from an EMBL/GenBank/DDBJ whole genome shotgun (WGS) entry which is preliminary data.</text>
</comment>
<accession>A0A6A4T5M0</accession>
<organism evidence="1 2">
    <name type="scientific">Scophthalmus maximus</name>
    <name type="common">Turbot</name>
    <name type="synonym">Psetta maxima</name>
    <dbReference type="NCBI Taxonomy" id="52904"/>
    <lineage>
        <taxon>Eukaryota</taxon>
        <taxon>Metazoa</taxon>
        <taxon>Chordata</taxon>
        <taxon>Craniata</taxon>
        <taxon>Vertebrata</taxon>
        <taxon>Euteleostomi</taxon>
        <taxon>Actinopterygii</taxon>
        <taxon>Neopterygii</taxon>
        <taxon>Teleostei</taxon>
        <taxon>Neoteleostei</taxon>
        <taxon>Acanthomorphata</taxon>
        <taxon>Carangaria</taxon>
        <taxon>Pleuronectiformes</taxon>
        <taxon>Pleuronectoidei</taxon>
        <taxon>Scophthalmidae</taxon>
        <taxon>Scophthalmus</taxon>
    </lineage>
</organism>
<gene>
    <name evidence="1" type="ORF">F2P81_007525</name>
</gene>
<protein>
    <submittedName>
        <fullName evidence="1">Uncharacterized protein</fullName>
    </submittedName>
</protein>
<dbReference type="Proteomes" id="UP000438429">
    <property type="component" value="Unassembled WGS sequence"/>
</dbReference>
<proteinExistence type="predicted"/>
<dbReference type="EMBL" id="VEVO01000007">
    <property type="protein sequence ID" value="KAF0039290.1"/>
    <property type="molecule type" value="Genomic_DNA"/>
</dbReference>
<evidence type="ECO:0000313" key="2">
    <source>
        <dbReference type="Proteomes" id="UP000438429"/>
    </source>
</evidence>
<reference evidence="1 2" key="1">
    <citation type="submission" date="2019-06" db="EMBL/GenBank/DDBJ databases">
        <title>Draft genomes of female and male turbot (Scophthalmus maximus).</title>
        <authorList>
            <person name="Xu H."/>
            <person name="Xu X.-W."/>
            <person name="Shao C."/>
            <person name="Chen S."/>
        </authorList>
    </citation>
    <scope>NUCLEOTIDE SEQUENCE [LARGE SCALE GENOMIC DNA]</scope>
    <source>
        <strain evidence="1">Ysfricsl-2016a</strain>
        <tissue evidence="1">Blood</tissue>
    </source>
</reference>
<dbReference type="AlphaFoldDB" id="A0A6A4T5M0"/>
<sequence>MMRLSDLLRRSELVVIDFVEKARVNDSFNCRKKLNLLCYEKTLTSSIYQNVFQSPDFGIIYWYSDVCVYFFKSSAERCGGFGQSFCYERCSGTGPKCKTPHRINDNVI</sequence>
<evidence type="ECO:0000313" key="1">
    <source>
        <dbReference type="EMBL" id="KAF0039290.1"/>
    </source>
</evidence>